<dbReference type="GO" id="GO:0005737">
    <property type="term" value="C:cytoplasm"/>
    <property type="evidence" value="ECO:0007669"/>
    <property type="project" value="TreeGrafter"/>
</dbReference>
<accession>A0A5E5AM58</accession>
<evidence type="ECO:0000256" key="3">
    <source>
        <dbReference type="ARBA" id="ARBA00023027"/>
    </source>
</evidence>
<dbReference type="Proteomes" id="UP000383122">
    <property type="component" value="Unassembled WGS sequence"/>
</dbReference>
<dbReference type="PANTHER" id="PTHR43078">
    <property type="entry name" value="UDP-GLUCURONIC ACID DECARBOXYLASE-RELATED"/>
    <property type="match status" value="1"/>
</dbReference>
<keyword evidence="3" id="KW-0520">NAD</keyword>
<evidence type="ECO:0000256" key="2">
    <source>
        <dbReference type="ARBA" id="ARBA00022793"/>
    </source>
</evidence>
<evidence type="ECO:0000313" key="6">
    <source>
        <dbReference type="EMBL" id="VVE74107.1"/>
    </source>
</evidence>
<dbReference type="Pfam" id="PF01370">
    <property type="entry name" value="Epimerase"/>
    <property type="match status" value="1"/>
</dbReference>
<proteinExistence type="predicted"/>
<dbReference type="InterPro" id="IPR036291">
    <property type="entry name" value="NAD(P)-bd_dom_sf"/>
</dbReference>
<evidence type="ECO:0000256" key="4">
    <source>
        <dbReference type="ARBA" id="ARBA00023239"/>
    </source>
</evidence>
<gene>
    <name evidence="6" type="ORF">PAN31117_04848</name>
</gene>
<comment type="cofactor">
    <cofactor evidence="1">
        <name>NAD(+)</name>
        <dbReference type="ChEBI" id="CHEBI:57540"/>
    </cofactor>
</comment>
<dbReference type="SUPFAM" id="SSF51735">
    <property type="entry name" value="NAD(P)-binding Rossmann-fold domains"/>
    <property type="match status" value="1"/>
</dbReference>
<dbReference type="Gene3D" id="3.40.50.720">
    <property type="entry name" value="NAD(P)-binding Rossmann-like Domain"/>
    <property type="match status" value="1"/>
</dbReference>
<dbReference type="AlphaFoldDB" id="A0A5E5AM58"/>
<reference evidence="6 7" key="1">
    <citation type="submission" date="2019-08" db="EMBL/GenBank/DDBJ databases">
        <authorList>
            <person name="Peeters C."/>
        </authorList>
    </citation>
    <scope>NUCLEOTIDE SEQUENCE [LARGE SCALE GENOMIC DNA]</scope>
    <source>
        <strain evidence="6 7">LMG 31117</strain>
    </source>
</reference>
<evidence type="ECO:0000256" key="1">
    <source>
        <dbReference type="ARBA" id="ARBA00001911"/>
    </source>
</evidence>
<dbReference type="RefSeq" id="WP_217429720.1">
    <property type="nucleotide sequence ID" value="NZ_CABPSP010000018.1"/>
</dbReference>
<evidence type="ECO:0000259" key="5">
    <source>
        <dbReference type="Pfam" id="PF01370"/>
    </source>
</evidence>
<feature type="domain" description="NAD-dependent epimerase/dehydratase" evidence="5">
    <location>
        <begin position="30"/>
        <end position="272"/>
    </location>
</feature>
<keyword evidence="2" id="KW-0210">Decarboxylase</keyword>
<name>A0A5E5AM58_9BURK</name>
<dbReference type="GO" id="GO:0048040">
    <property type="term" value="F:UDP-glucuronate decarboxylase activity"/>
    <property type="evidence" value="ECO:0007669"/>
    <property type="project" value="TreeGrafter"/>
</dbReference>
<organism evidence="6 7">
    <name type="scientific">Pandoraea anapnoica</name>
    <dbReference type="NCBI Taxonomy" id="2508301"/>
    <lineage>
        <taxon>Bacteria</taxon>
        <taxon>Pseudomonadati</taxon>
        <taxon>Pseudomonadota</taxon>
        <taxon>Betaproteobacteria</taxon>
        <taxon>Burkholderiales</taxon>
        <taxon>Burkholderiaceae</taxon>
        <taxon>Pandoraea</taxon>
    </lineage>
</organism>
<dbReference type="InterPro" id="IPR044516">
    <property type="entry name" value="UXS-like"/>
</dbReference>
<keyword evidence="4" id="KW-0456">Lyase</keyword>
<keyword evidence="7" id="KW-1185">Reference proteome</keyword>
<evidence type="ECO:0000313" key="7">
    <source>
        <dbReference type="Proteomes" id="UP000383122"/>
    </source>
</evidence>
<dbReference type="InterPro" id="IPR001509">
    <property type="entry name" value="Epimerase_deHydtase"/>
</dbReference>
<dbReference type="GO" id="GO:0070403">
    <property type="term" value="F:NAD+ binding"/>
    <property type="evidence" value="ECO:0007669"/>
    <property type="project" value="InterPro"/>
</dbReference>
<dbReference type="EMBL" id="CABPSP010000018">
    <property type="protein sequence ID" value="VVE74107.1"/>
    <property type="molecule type" value="Genomic_DNA"/>
</dbReference>
<sequence length="351" mass="37840">MPHRNFLEIDLSRFLDVASERMAMLRGARIFMTGGTGFVGKWLLETLLYSNRRLGLGVSVTVLSRNPTEFALAHPHLASDEALTMMAGDVRTFTRAPGAFSHVIHAATDVAAHSSPIALFDTTVSGTLRVLAAARDAGAQNVLLVSSGAVYGQQPAALAHVAEDYPGTPLGLDSRQAYAQGKRAAEWLSVTGAEEHYPIARIARCFAFVGPYIPLASHLAVGNFLLDRNTGRPIVVNGDGTPLRSYLYASDLAWWLWTILLDGVPGEAYNVGSEEAISIGDLARRIASLDDGIAGISIQGVPDSSRPVQRYVPCTRKARETLGLHTTVSLDEGLTRTLQWIRQSAISRHPS</sequence>
<protein>
    <submittedName>
        <fullName evidence="6">dTDP-glucose 4,6-dehydratase</fullName>
    </submittedName>
</protein>
<dbReference type="PANTHER" id="PTHR43078:SF6">
    <property type="entry name" value="UDP-GLUCURONIC ACID DECARBOXYLASE 1"/>
    <property type="match status" value="1"/>
</dbReference>
<dbReference type="GO" id="GO:0042732">
    <property type="term" value="P:D-xylose metabolic process"/>
    <property type="evidence" value="ECO:0007669"/>
    <property type="project" value="InterPro"/>
</dbReference>